<evidence type="ECO:0000256" key="1">
    <source>
        <dbReference type="SAM" id="MobiDB-lite"/>
    </source>
</evidence>
<evidence type="ECO:0000313" key="2">
    <source>
        <dbReference type="EMBL" id="OXY94025.1"/>
    </source>
</evidence>
<feature type="region of interest" description="Disordered" evidence="1">
    <location>
        <begin position="102"/>
        <end position="146"/>
    </location>
</feature>
<feature type="compositionally biased region" description="Low complexity" evidence="1">
    <location>
        <begin position="40"/>
        <end position="50"/>
    </location>
</feature>
<accession>A0A233SEE3</accession>
<dbReference type="Proteomes" id="UP000215483">
    <property type="component" value="Unassembled WGS sequence"/>
</dbReference>
<protein>
    <submittedName>
        <fullName evidence="2">Uncharacterized protein</fullName>
    </submittedName>
</protein>
<feature type="region of interest" description="Disordered" evidence="1">
    <location>
        <begin position="1"/>
        <end position="20"/>
    </location>
</feature>
<keyword evidence="3" id="KW-1185">Reference proteome</keyword>
<evidence type="ECO:0000313" key="3">
    <source>
        <dbReference type="Proteomes" id="UP000215483"/>
    </source>
</evidence>
<name>A0A233SEE3_STRDA</name>
<dbReference type="OrthoDB" id="4083856at2"/>
<feature type="region of interest" description="Disordered" evidence="1">
    <location>
        <begin position="40"/>
        <end position="67"/>
    </location>
</feature>
<comment type="caution">
    <text evidence="2">The sequence shown here is derived from an EMBL/GenBank/DDBJ whole genome shotgun (WGS) entry which is preliminary data.</text>
</comment>
<sequence>MFPKHHDRDRPGDHKGAPGTGRAALVLTLVLAAVGAAGCAGTASPTTAKPPKTHTEAQLSALHRRPPVTRLLFTPDAESAEAQRKSAIDCMARSGYHYAPATVEKSSDDADQLPQTFGLESAPPRHATAPATPPVSEAPPKKGSPESTAAYAKALFGDESKRVTAKGVRMRVSRPGNGCLADAEKRLLGDGRMRWLQVRIMLFEAQDQSRRDVEKDTAFRVATRRWRQCMKQTGFTAEDPVRLLGSLRTEQARLASPAVPADLRCKAETGYLTTAYTRLAAVQQRWLDKHPDVARDFTSLLARQQKAAREVLGKGSADTVRR</sequence>
<dbReference type="EMBL" id="MCGQ01000016">
    <property type="protein sequence ID" value="OXY94025.1"/>
    <property type="molecule type" value="Genomic_DNA"/>
</dbReference>
<dbReference type="RefSeq" id="WP_094217887.1">
    <property type="nucleotide sequence ID" value="NZ_MCGQ01000016.1"/>
</dbReference>
<gene>
    <name evidence="2" type="ORF">BEK98_19210</name>
</gene>
<organism evidence="2 3">
    <name type="scientific">Streptomyces diastatochromogenes</name>
    <dbReference type="NCBI Taxonomy" id="42236"/>
    <lineage>
        <taxon>Bacteria</taxon>
        <taxon>Bacillati</taxon>
        <taxon>Actinomycetota</taxon>
        <taxon>Actinomycetes</taxon>
        <taxon>Kitasatosporales</taxon>
        <taxon>Streptomycetaceae</taxon>
        <taxon>Streptomyces</taxon>
    </lineage>
</organism>
<feature type="compositionally biased region" description="Basic and acidic residues" evidence="1">
    <location>
        <begin position="1"/>
        <end position="16"/>
    </location>
</feature>
<dbReference type="AlphaFoldDB" id="A0A233SEE3"/>
<reference evidence="2 3" key="1">
    <citation type="submission" date="2016-07" db="EMBL/GenBank/DDBJ databases">
        <title>Draft genome of Streptomyces diastatochromogenes.</title>
        <authorList>
            <person name="Podduturi R."/>
            <person name="Lukassen M.B."/>
            <person name="Clausen N."/>
            <person name="Nielsen J.L."/>
            <person name="Jorgensen N.O."/>
        </authorList>
    </citation>
    <scope>NUCLEOTIDE SEQUENCE [LARGE SCALE GENOMIC DNA]</scope>
    <source>
        <strain evidence="2 3">DSM 40608</strain>
    </source>
</reference>
<proteinExistence type="predicted"/>